<reference evidence="1 2" key="1">
    <citation type="submission" date="2024-01" db="EMBL/GenBank/DDBJ databases">
        <title>The genome of the rayed Mediterranean limpet Patella caerulea (Linnaeus, 1758).</title>
        <authorList>
            <person name="Anh-Thu Weber A."/>
            <person name="Halstead-Nussloch G."/>
        </authorList>
    </citation>
    <scope>NUCLEOTIDE SEQUENCE [LARGE SCALE GENOMIC DNA]</scope>
    <source>
        <strain evidence="1">AATW-2023a</strain>
        <tissue evidence="1">Whole specimen</tissue>
    </source>
</reference>
<evidence type="ECO:0000313" key="1">
    <source>
        <dbReference type="EMBL" id="KAK6178385.1"/>
    </source>
</evidence>
<sequence>MYGGGFGVVNPPPMVYEPGHRFIQRPRLVAEYPPRAYYRHHIDRKIKYVLPHNKKRPLVVKKTYDAQDARLLHDPHNAVVPAYDYGKELYDGGYWYPPDINRPHRTAPTYINYKVKPLLPPIVDGFYRYPDKEYERFQRDIVRDNSQTYPSENSWTPGPVVRRDISHIFSVSARPRFYYHPARPVRVEYVDDYDERSMVPMYRPRREQFLSVDQKPNDSFRKRRLQYLMEQRRQQGLL</sequence>
<dbReference type="AlphaFoldDB" id="A0AAN8JN16"/>
<accession>A0AAN8JN16</accession>
<keyword evidence="2" id="KW-1185">Reference proteome</keyword>
<protein>
    <submittedName>
        <fullName evidence="1">Uncharacterized protein</fullName>
    </submittedName>
</protein>
<name>A0AAN8JN16_PATCE</name>
<proteinExistence type="predicted"/>
<evidence type="ECO:0000313" key="2">
    <source>
        <dbReference type="Proteomes" id="UP001347796"/>
    </source>
</evidence>
<dbReference type="Proteomes" id="UP001347796">
    <property type="component" value="Unassembled WGS sequence"/>
</dbReference>
<comment type="caution">
    <text evidence="1">The sequence shown here is derived from an EMBL/GenBank/DDBJ whole genome shotgun (WGS) entry which is preliminary data.</text>
</comment>
<dbReference type="EMBL" id="JAZGQO010000009">
    <property type="protein sequence ID" value="KAK6178385.1"/>
    <property type="molecule type" value="Genomic_DNA"/>
</dbReference>
<organism evidence="1 2">
    <name type="scientific">Patella caerulea</name>
    <name type="common">Rayed Mediterranean limpet</name>
    <dbReference type="NCBI Taxonomy" id="87958"/>
    <lineage>
        <taxon>Eukaryota</taxon>
        <taxon>Metazoa</taxon>
        <taxon>Spiralia</taxon>
        <taxon>Lophotrochozoa</taxon>
        <taxon>Mollusca</taxon>
        <taxon>Gastropoda</taxon>
        <taxon>Patellogastropoda</taxon>
        <taxon>Patelloidea</taxon>
        <taxon>Patellidae</taxon>
        <taxon>Patella</taxon>
    </lineage>
</organism>
<gene>
    <name evidence="1" type="ORF">SNE40_013180</name>
</gene>